<proteinExistence type="predicted"/>
<dbReference type="HOGENOM" id="CLU_1239701_0_0_4"/>
<dbReference type="PROSITE" id="PS51257">
    <property type="entry name" value="PROKAR_LIPOPROTEIN"/>
    <property type="match status" value="1"/>
</dbReference>
<reference evidence="2" key="1">
    <citation type="submission" date="2009-06" db="EMBL/GenBank/DDBJ databases">
        <title>Complete sequence of chromosome 2 of Variovorax paradoxus S110.</title>
        <authorList>
            <consortium name="US DOE Joint Genome Institute"/>
            <person name="Lucas S."/>
            <person name="Copeland A."/>
            <person name="Lapidus A."/>
            <person name="Glavina del Rio T."/>
            <person name="Tice H."/>
            <person name="Bruce D."/>
            <person name="Goodwin L."/>
            <person name="Pitluck S."/>
            <person name="Chertkov O."/>
            <person name="Brettin T."/>
            <person name="Detter J.C."/>
            <person name="Han C."/>
            <person name="Larimer F."/>
            <person name="Land M."/>
            <person name="Hauser L."/>
            <person name="Kyrpides N."/>
            <person name="Ovchinnikova G."/>
            <person name="Orwin P."/>
            <person name="Leadbetter J.R."/>
            <person name="Spain J.C."/>
            <person name="Han J.I."/>
        </authorList>
    </citation>
    <scope>NUCLEOTIDE SEQUENCE</scope>
    <source>
        <strain evidence="2">S110</strain>
    </source>
</reference>
<dbReference type="KEGG" id="vap:Vapar_6357"/>
<evidence type="ECO:0000313" key="2">
    <source>
        <dbReference type="EMBL" id="ACS22917.1"/>
    </source>
</evidence>
<organism evidence="2">
    <name type="scientific">Variovorax paradoxus (strain S110)</name>
    <dbReference type="NCBI Taxonomy" id="543728"/>
    <lineage>
        <taxon>Bacteria</taxon>
        <taxon>Pseudomonadati</taxon>
        <taxon>Pseudomonadota</taxon>
        <taxon>Betaproteobacteria</taxon>
        <taxon>Burkholderiales</taxon>
        <taxon>Comamonadaceae</taxon>
        <taxon>Variovorax</taxon>
    </lineage>
</organism>
<gene>
    <name evidence="2" type="ordered locus">Vapar_6357</name>
</gene>
<feature type="chain" id="PRO_5002950054" description="Lipoprotein" evidence="1">
    <location>
        <begin position="26"/>
        <end position="223"/>
    </location>
</feature>
<evidence type="ECO:0008006" key="3">
    <source>
        <dbReference type="Google" id="ProtNLM"/>
    </source>
</evidence>
<keyword evidence="1" id="KW-0732">Signal</keyword>
<dbReference type="NCBIfam" id="NF047637">
    <property type="entry name" value="lipo_CC0125"/>
    <property type="match status" value="1"/>
</dbReference>
<sequence length="223" mass="23568" precursor="true">MLKILATFAAASLLAACVSPTSYRAAGTDGKSFGYTSSKLSDQVYRVRFQGNGRTPYRWIDAFLLYRGAEVAKDAGAPAFKIIEGKVDAAAVLSGEDIFGSIDPSAELTVVATSKRPAPEGDVVIGSANDEANMRRTAGAMPVFRMPPPPLPKPVAPVYIYTPGYAAPMLPDRSILIELLAEPKEAGDGIFETAHVLQKLGPRIKRAVPTTPAIPGATQPPTL</sequence>
<name>C5D1Z7_VARPS</name>
<dbReference type="eggNOG" id="ENOG5033AC8">
    <property type="taxonomic scope" value="Bacteria"/>
</dbReference>
<dbReference type="OrthoDB" id="7172943at2"/>
<dbReference type="STRING" id="543728.Vapar_6357"/>
<dbReference type="AlphaFoldDB" id="C5D1Z7"/>
<protein>
    <recommendedName>
        <fullName evidence="3">Lipoprotein</fullName>
    </recommendedName>
</protein>
<dbReference type="EMBL" id="CP001636">
    <property type="protein sequence ID" value="ACS22917.1"/>
    <property type="molecule type" value="Genomic_DNA"/>
</dbReference>
<accession>C5D1Z7</accession>
<evidence type="ECO:0000256" key="1">
    <source>
        <dbReference type="SAM" id="SignalP"/>
    </source>
</evidence>
<feature type="signal peptide" evidence="1">
    <location>
        <begin position="1"/>
        <end position="25"/>
    </location>
</feature>